<gene>
    <name evidence="1" type="ORF">B9Z55_027540</name>
</gene>
<sequence length="85" mass="9894">MFQFFSEHYQLPGFLRLPYQLKNLELCPGVHSNLNKPQLYLKNPGSRMDSRLEKIGLGLVNHNFGSDSCLWYGVPFEYTFQHSKA</sequence>
<dbReference type="Gene3D" id="2.60.120.650">
    <property type="entry name" value="Cupin"/>
    <property type="match status" value="1"/>
</dbReference>
<dbReference type="Proteomes" id="UP000230233">
    <property type="component" value="Unassembled WGS sequence"/>
</dbReference>
<accession>A0A2G5SFI4</accession>
<protein>
    <submittedName>
        <fullName evidence="1">Uncharacterized protein</fullName>
    </submittedName>
</protein>
<comment type="caution">
    <text evidence="1">The sequence shown here is derived from an EMBL/GenBank/DDBJ whole genome shotgun (WGS) entry which is preliminary data.</text>
</comment>
<organism evidence="1 2">
    <name type="scientific">Caenorhabditis nigoni</name>
    <dbReference type="NCBI Taxonomy" id="1611254"/>
    <lineage>
        <taxon>Eukaryota</taxon>
        <taxon>Metazoa</taxon>
        <taxon>Ecdysozoa</taxon>
        <taxon>Nematoda</taxon>
        <taxon>Chromadorea</taxon>
        <taxon>Rhabditida</taxon>
        <taxon>Rhabditina</taxon>
        <taxon>Rhabditomorpha</taxon>
        <taxon>Rhabditoidea</taxon>
        <taxon>Rhabditidae</taxon>
        <taxon>Peloderinae</taxon>
        <taxon>Caenorhabditis</taxon>
    </lineage>
</organism>
<evidence type="ECO:0000313" key="1">
    <source>
        <dbReference type="EMBL" id="PIC13669.1"/>
    </source>
</evidence>
<dbReference type="STRING" id="1611254.A0A2G5SFI4"/>
<proteinExistence type="predicted"/>
<name>A0A2G5SFI4_9PELO</name>
<keyword evidence="2" id="KW-1185">Reference proteome</keyword>
<reference evidence="2" key="1">
    <citation type="submission" date="2017-10" db="EMBL/GenBank/DDBJ databases">
        <title>Rapid genome shrinkage in a self-fertile nematode reveals novel sperm competition proteins.</title>
        <authorList>
            <person name="Yin D."/>
            <person name="Schwarz E.M."/>
            <person name="Thomas C.G."/>
            <person name="Felde R.L."/>
            <person name="Korf I.F."/>
            <person name="Cutter A.D."/>
            <person name="Schartner C.M."/>
            <person name="Ralston E.J."/>
            <person name="Meyer B.J."/>
            <person name="Haag E.S."/>
        </authorList>
    </citation>
    <scope>NUCLEOTIDE SEQUENCE [LARGE SCALE GENOMIC DNA]</scope>
    <source>
        <strain evidence="2">JU1422</strain>
    </source>
</reference>
<dbReference type="EMBL" id="PDUG01000011">
    <property type="protein sequence ID" value="PIC13669.1"/>
    <property type="molecule type" value="Genomic_DNA"/>
</dbReference>
<dbReference type="AlphaFoldDB" id="A0A2G5SFI4"/>
<evidence type="ECO:0000313" key="2">
    <source>
        <dbReference type="Proteomes" id="UP000230233"/>
    </source>
</evidence>